<accession>A0A1N7SWE2</accession>
<evidence type="ECO:0000313" key="1">
    <source>
        <dbReference type="EMBL" id="SIT51733.1"/>
    </source>
</evidence>
<keyword evidence="2" id="KW-1185">Reference proteome</keyword>
<gene>
    <name evidence="1" type="ORF">BN2476_1340021</name>
</gene>
<dbReference type="Proteomes" id="UP000195569">
    <property type="component" value="Unassembled WGS sequence"/>
</dbReference>
<protein>
    <submittedName>
        <fullName evidence="1">Uncharacterized protein</fullName>
    </submittedName>
</protein>
<evidence type="ECO:0000313" key="2">
    <source>
        <dbReference type="Proteomes" id="UP000195569"/>
    </source>
</evidence>
<dbReference type="AlphaFoldDB" id="A0A1N7SWE2"/>
<organism evidence="1 2">
    <name type="scientific">Paraburkholderia piptadeniae</name>
    <dbReference type="NCBI Taxonomy" id="1701573"/>
    <lineage>
        <taxon>Bacteria</taxon>
        <taxon>Pseudomonadati</taxon>
        <taxon>Pseudomonadota</taxon>
        <taxon>Betaproteobacteria</taxon>
        <taxon>Burkholderiales</taxon>
        <taxon>Burkholderiaceae</taxon>
        <taxon>Paraburkholderia</taxon>
    </lineage>
</organism>
<dbReference type="EMBL" id="CYGY02000134">
    <property type="protein sequence ID" value="SIT51733.1"/>
    <property type="molecule type" value="Genomic_DNA"/>
</dbReference>
<dbReference type="OrthoDB" id="3034510at2"/>
<reference evidence="1" key="1">
    <citation type="submission" date="2016-12" db="EMBL/GenBank/DDBJ databases">
        <authorList>
            <person name="Moulin L."/>
        </authorList>
    </citation>
    <scope>NUCLEOTIDE SEQUENCE [LARGE SCALE GENOMIC DNA]</scope>
    <source>
        <strain evidence="1">STM 7183</strain>
    </source>
</reference>
<name>A0A1N7SWE2_9BURK</name>
<comment type="caution">
    <text evidence="1">The sequence shown here is derived from an EMBL/GenBank/DDBJ whole genome shotgun (WGS) entry which is preliminary data.</text>
</comment>
<sequence length="307" mass="34404">MRVRTYSSTDEQHQFGEFRWDLAFVGADLDERSRVAIALVNSAAKESHQAEFTVEQPHRLRVGAHLLGPKELAKLVGKARSLVLETTTLGMVEVLQFLRAARDANLDSVDCLYVEPKDYEKDTFLESSWSRDFSLSDSHRVAGVPPFLPMQAQLADRNVRLVAMLGYESSRLAGIFEQDPEMAAWRKFAVVGVPGYSPGWEQNALANNVDTLDAHQFHPVRYCSASSVSGAYDLLTQIHAEGHDENPHTTVAPLGTKPHGIAAAMFLVDHSSYQQASLLYDHPIRVKGRSSKVRRWHLYRIDLTHKP</sequence>
<proteinExistence type="predicted"/>
<dbReference type="RefSeq" id="WP_087740133.1">
    <property type="nucleotide sequence ID" value="NZ_CYGY02000134.1"/>
</dbReference>